<name>A0A166UBN0_9AGAM</name>
<reference evidence="9 10" key="1">
    <citation type="journal article" date="2016" name="Mol. Biol. Evol.">
        <title>Comparative Genomics of Early-Diverging Mushroom-Forming Fungi Provides Insights into the Origins of Lignocellulose Decay Capabilities.</title>
        <authorList>
            <person name="Nagy L.G."/>
            <person name="Riley R."/>
            <person name="Tritt A."/>
            <person name="Adam C."/>
            <person name="Daum C."/>
            <person name="Floudas D."/>
            <person name="Sun H."/>
            <person name="Yadav J.S."/>
            <person name="Pangilinan J."/>
            <person name="Larsson K.H."/>
            <person name="Matsuura K."/>
            <person name="Barry K."/>
            <person name="Labutti K."/>
            <person name="Kuo R."/>
            <person name="Ohm R.A."/>
            <person name="Bhattacharya S.S."/>
            <person name="Shirouzu T."/>
            <person name="Yoshinaga Y."/>
            <person name="Martin F.M."/>
            <person name="Grigoriev I.V."/>
            <person name="Hibbett D.S."/>
        </authorList>
    </citation>
    <scope>NUCLEOTIDE SEQUENCE [LARGE SCALE GENOMIC DNA]</scope>
    <source>
        <strain evidence="9 10">CBS 109695</strain>
    </source>
</reference>
<feature type="transmembrane region" description="Helical" evidence="7">
    <location>
        <begin position="99"/>
        <end position="116"/>
    </location>
</feature>
<dbReference type="SUPFAM" id="SSF103473">
    <property type="entry name" value="MFS general substrate transporter"/>
    <property type="match status" value="1"/>
</dbReference>
<keyword evidence="2" id="KW-0813">Transport</keyword>
<dbReference type="Proteomes" id="UP000076532">
    <property type="component" value="Unassembled WGS sequence"/>
</dbReference>
<feature type="transmembrane region" description="Helical" evidence="7">
    <location>
        <begin position="199"/>
        <end position="222"/>
    </location>
</feature>
<evidence type="ECO:0000256" key="1">
    <source>
        <dbReference type="ARBA" id="ARBA00004141"/>
    </source>
</evidence>
<feature type="transmembrane region" description="Helical" evidence="7">
    <location>
        <begin position="68"/>
        <end position="87"/>
    </location>
</feature>
<dbReference type="InterPro" id="IPR020846">
    <property type="entry name" value="MFS_dom"/>
</dbReference>
<evidence type="ECO:0000256" key="5">
    <source>
        <dbReference type="ARBA" id="ARBA00023136"/>
    </source>
</evidence>
<dbReference type="Gene3D" id="1.20.1250.20">
    <property type="entry name" value="MFS general substrate transporter like domains"/>
    <property type="match status" value="1"/>
</dbReference>
<keyword evidence="10" id="KW-1185">Reference proteome</keyword>
<evidence type="ECO:0000313" key="10">
    <source>
        <dbReference type="Proteomes" id="UP000076532"/>
    </source>
</evidence>
<evidence type="ECO:0000256" key="4">
    <source>
        <dbReference type="ARBA" id="ARBA00022989"/>
    </source>
</evidence>
<organism evidence="9 10">
    <name type="scientific">Athelia psychrophila</name>
    <dbReference type="NCBI Taxonomy" id="1759441"/>
    <lineage>
        <taxon>Eukaryota</taxon>
        <taxon>Fungi</taxon>
        <taxon>Dikarya</taxon>
        <taxon>Basidiomycota</taxon>
        <taxon>Agaricomycotina</taxon>
        <taxon>Agaricomycetes</taxon>
        <taxon>Agaricomycetidae</taxon>
        <taxon>Atheliales</taxon>
        <taxon>Atheliaceae</taxon>
        <taxon>Athelia</taxon>
    </lineage>
</organism>
<evidence type="ECO:0000313" key="9">
    <source>
        <dbReference type="EMBL" id="KZP31532.1"/>
    </source>
</evidence>
<keyword evidence="3 7" id="KW-0812">Transmembrane</keyword>
<evidence type="ECO:0000256" key="3">
    <source>
        <dbReference type="ARBA" id="ARBA00022692"/>
    </source>
</evidence>
<evidence type="ECO:0000256" key="2">
    <source>
        <dbReference type="ARBA" id="ARBA00022448"/>
    </source>
</evidence>
<feature type="domain" description="Major facilitator superfamily (MFS) profile" evidence="8">
    <location>
        <begin position="26"/>
        <end position="462"/>
    </location>
</feature>
<feature type="transmembrane region" description="Helical" evidence="7">
    <location>
        <begin position="161"/>
        <end position="179"/>
    </location>
</feature>
<feature type="transmembrane region" description="Helical" evidence="7">
    <location>
        <begin position="25"/>
        <end position="48"/>
    </location>
</feature>
<dbReference type="InterPro" id="IPR011701">
    <property type="entry name" value="MFS"/>
</dbReference>
<feature type="transmembrane region" description="Helical" evidence="7">
    <location>
        <begin position="373"/>
        <end position="390"/>
    </location>
</feature>
<dbReference type="CDD" id="cd17330">
    <property type="entry name" value="MFS_SLC46_TetA_like"/>
    <property type="match status" value="1"/>
</dbReference>
<gene>
    <name evidence="9" type="ORF">FIBSPDRAFT_1037506</name>
</gene>
<keyword evidence="4 7" id="KW-1133">Transmembrane helix</keyword>
<dbReference type="InterPro" id="IPR036259">
    <property type="entry name" value="MFS_trans_sf"/>
</dbReference>
<evidence type="ECO:0000256" key="7">
    <source>
        <dbReference type="SAM" id="Phobius"/>
    </source>
</evidence>
<dbReference type="GO" id="GO:0016020">
    <property type="term" value="C:membrane"/>
    <property type="evidence" value="ECO:0007669"/>
    <property type="project" value="UniProtKB-SubCell"/>
</dbReference>
<keyword evidence="5 7" id="KW-0472">Membrane</keyword>
<dbReference type="AlphaFoldDB" id="A0A166UBN0"/>
<feature type="transmembrane region" description="Helical" evidence="7">
    <location>
        <begin position="334"/>
        <end position="353"/>
    </location>
</feature>
<dbReference type="EMBL" id="KV417489">
    <property type="protein sequence ID" value="KZP31532.1"/>
    <property type="molecule type" value="Genomic_DNA"/>
</dbReference>
<dbReference type="Pfam" id="PF07690">
    <property type="entry name" value="MFS_1"/>
    <property type="match status" value="1"/>
</dbReference>
<dbReference type="PANTHER" id="PTHR23504">
    <property type="entry name" value="MAJOR FACILITATOR SUPERFAMILY DOMAIN-CONTAINING PROTEIN 10"/>
    <property type="match status" value="1"/>
</dbReference>
<accession>A0A166UBN0</accession>
<protein>
    <submittedName>
        <fullName evidence="9">MFS general substrate transporter</fullName>
    </submittedName>
</protein>
<comment type="subcellular location">
    <subcellularLocation>
        <location evidence="1">Membrane</location>
        <topology evidence="1">Multi-pass membrane protein</topology>
    </subcellularLocation>
</comment>
<feature type="transmembrane region" description="Helical" evidence="7">
    <location>
        <begin position="298"/>
        <end position="322"/>
    </location>
</feature>
<feature type="region of interest" description="Disordered" evidence="6">
    <location>
        <begin position="232"/>
        <end position="251"/>
    </location>
</feature>
<evidence type="ECO:0000256" key="6">
    <source>
        <dbReference type="SAM" id="MobiDB-lite"/>
    </source>
</evidence>
<feature type="transmembrane region" description="Helical" evidence="7">
    <location>
        <begin position="434"/>
        <end position="453"/>
    </location>
</feature>
<dbReference type="OrthoDB" id="419616at2759"/>
<dbReference type="PROSITE" id="PS50850">
    <property type="entry name" value="MFS"/>
    <property type="match status" value="1"/>
</dbReference>
<evidence type="ECO:0000259" key="8">
    <source>
        <dbReference type="PROSITE" id="PS50850"/>
    </source>
</evidence>
<sequence length="471" mass="51619">MSMSATQPGEDTPLIRKAANPLPKFQLLILLWVQLAEPISSMVIYPFINKLIADLPITGGDEAKVGYYAGLIESLFFVTEAFTVLQWSRYSDHVGRKPVILTGLFGLSLSMIAFGLSKSFGALVVSRCLAGLLNGNVGVLKSMMGELTDSSNIAQGMGLMPVVWNTGATIGPIIGGWLYDPYTSFPTTFGRFEFWKTYPHALPCFVVSGYCIFSFFLALICLNETVKFESPDLSDLHGQESPSTTRPKPGHLSIREVLTPRVRTAMTNYALLAFLDITLRALQPLFYTSKIQYGGLGFSPAVVGMCLGAFGLFSGLYQAFVFPSIYDRFGTKKVFVTSLLTFVPMFTLFPLMNLSAQRNGVDAITWIELTLQIILYVIMDMGFSCALIYVRSAAPNRRSIGATNGLAQTSVSVVRFIGPVTANSLYALSVQKNLIGGSFVYIFLIVVSILSLYGTTYLPKSLWEAEAEEEL</sequence>
<dbReference type="GO" id="GO:0022857">
    <property type="term" value="F:transmembrane transporter activity"/>
    <property type="evidence" value="ECO:0007669"/>
    <property type="project" value="InterPro"/>
</dbReference>
<dbReference type="PANTHER" id="PTHR23504:SF15">
    <property type="entry name" value="MAJOR FACILITATOR SUPERFAMILY (MFS) PROFILE DOMAIN-CONTAINING PROTEIN"/>
    <property type="match status" value="1"/>
</dbReference>
<proteinExistence type="predicted"/>